<dbReference type="Pfam" id="PF00749">
    <property type="entry name" value="tRNA-synt_1c"/>
    <property type="match status" value="1"/>
</dbReference>
<feature type="domain" description="Glutamyl/glutaminyl-tRNA synthetase class Ib catalytic" evidence="8">
    <location>
        <begin position="101"/>
        <end position="276"/>
    </location>
</feature>
<dbReference type="InterPro" id="IPR049940">
    <property type="entry name" value="GluQ/Sye"/>
</dbReference>
<dbReference type="Gene3D" id="3.40.50.620">
    <property type="entry name" value="HUPs"/>
    <property type="match status" value="2"/>
</dbReference>
<dbReference type="InterPro" id="IPR008925">
    <property type="entry name" value="aa_tRNA-synth_I_cd-bd_sf"/>
</dbReference>
<evidence type="ECO:0000256" key="2">
    <source>
        <dbReference type="ARBA" id="ARBA00022598"/>
    </source>
</evidence>
<dbReference type="PANTHER" id="PTHR43311:SF2">
    <property type="entry name" value="GLUTAMATE--TRNA LIGASE, MITOCHONDRIAL-RELATED"/>
    <property type="match status" value="1"/>
</dbReference>
<reference evidence="11" key="1">
    <citation type="submission" date="2017-09" db="EMBL/GenBank/DDBJ databases">
        <title>Depth-based differentiation of microbial function through sediment-hosted aquifers and enrichment of novel symbionts in the deep terrestrial subsurface.</title>
        <authorList>
            <person name="Probst A.J."/>
            <person name="Ladd B."/>
            <person name="Jarett J.K."/>
            <person name="Geller-Mcgrath D.E."/>
            <person name="Sieber C.M.K."/>
            <person name="Emerson J.B."/>
            <person name="Anantharaman K."/>
            <person name="Thomas B.C."/>
            <person name="Malmstrom R."/>
            <person name="Stieglmeier M."/>
            <person name="Klingl A."/>
            <person name="Woyke T."/>
            <person name="Ryan C.M."/>
            <person name="Banfield J.F."/>
        </authorList>
    </citation>
    <scope>NUCLEOTIDE SEQUENCE [LARGE SCALE GENOMIC DNA]</scope>
</reference>
<evidence type="ECO:0000256" key="3">
    <source>
        <dbReference type="ARBA" id="ARBA00022741"/>
    </source>
</evidence>
<dbReference type="PRINTS" id="PR00987">
    <property type="entry name" value="TRNASYNTHGLU"/>
</dbReference>
<name>A0A2H0U763_9BACT</name>
<comment type="similarity">
    <text evidence="1 7">Belongs to the class-I aminoacyl-tRNA synthetase family. Glutamate--tRNA ligase type 1 subfamily.</text>
</comment>
<feature type="domain" description="Aminoacyl-tRNA synthetase class I anticodon-binding" evidence="9">
    <location>
        <begin position="309"/>
        <end position="442"/>
    </location>
</feature>
<dbReference type="InterPro" id="IPR000924">
    <property type="entry name" value="Glu/Gln-tRNA-synth"/>
</dbReference>
<keyword evidence="5 7" id="KW-0648">Protein biosynthesis</keyword>
<keyword evidence="2 7" id="KW-0436">Ligase</keyword>
<dbReference type="SUPFAM" id="SSF48163">
    <property type="entry name" value="An anticodon-binding domain of class I aminoacyl-tRNA synthetases"/>
    <property type="match status" value="1"/>
</dbReference>
<comment type="subcellular location">
    <subcellularLocation>
        <location evidence="7">Cytoplasm</location>
    </subcellularLocation>
</comment>
<dbReference type="NCBIfam" id="TIGR00464">
    <property type="entry name" value="gltX_bact"/>
    <property type="match status" value="1"/>
</dbReference>
<comment type="subunit">
    <text evidence="7">Monomer.</text>
</comment>
<protein>
    <recommendedName>
        <fullName evidence="7">Glutamate--tRNA ligase</fullName>
        <ecNumber evidence="7">6.1.1.17</ecNumber>
    </recommendedName>
    <alternativeName>
        <fullName evidence="7">Glutamyl-tRNA synthetase</fullName>
        <shortName evidence="7">GluRS</shortName>
    </alternativeName>
</protein>
<dbReference type="EC" id="6.1.1.17" evidence="7"/>
<dbReference type="GO" id="GO:0005829">
    <property type="term" value="C:cytosol"/>
    <property type="evidence" value="ECO:0007669"/>
    <property type="project" value="TreeGrafter"/>
</dbReference>
<dbReference type="EMBL" id="PFBM01000021">
    <property type="protein sequence ID" value="PIR82253.1"/>
    <property type="molecule type" value="Genomic_DNA"/>
</dbReference>
<feature type="binding site" evidence="7">
    <location>
        <position position="210"/>
    </location>
    <ligand>
        <name>ATP</name>
        <dbReference type="ChEBI" id="CHEBI:30616"/>
    </ligand>
</feature>
<dbReference type="InterPro" id="IPR045462">
    <property type="entry name" value="aa-tRNA-synth_I_cd-bd"/>
</dbReference>
<dbReference type="AlphaFoldDB" id="A0A2H0U763"/>
<evidence type="ECO:0000256" key="7">
    <source>
        <dbReference type="HAMAP-Rule" id="MF_00022"/>
    </source>
</evidence>
<keyword evidence="3 7" id="KW-0547">Nucleotide-binding</keyword>
<comment type="caution">
    <text evidence="7">Lacks conserved residue(s) required for the propagation of feature annotation.</text>
</comment>
<dbReference type="InterPro" id="IPR020058">
    <property type="entry name" value="Glu/Gln-tRNA-synth_Ib_cat-dom"/>
</dbReference>
<dbReference type="Proteomes" id="UP000231379">
    <property type="component" value="Unassembled WGS sequence"/>
</dbReference>
<dbReference type="GO" id="GO:0004818">
    <property type="term" value="F:glutamate-tRNA ligase activity"/>
    <property type="evidence" value="ECO:0007669"/>
    <property type="project" value="UniProtKB-UniRule"/>
</dbReference>
<comment type="function">
    <text evidence="7">Catalyzes the attachment of glutamate to tRNA(Glu) in a two-step reaction: glutamate is first activated by ATP to form Glu-AMP and then transferred to the acceptor end of tRNA(Glu).</text>
</comment>
<evidence type="ECO:0000313" key="11">
    <source>
        <dbReference type="Proteomes" id="UP000231379"/>
    </source>
</evidence>
<dbReference type="HAMAP" id="MF_00022">
    <property type="entry name" value="Glu_tRNA_synth_type1"/>
    <property type="match status" value="1"/>
</dbReference>
<evidence type="ECO:0000313" key="10">
    <source>
        <dbReference type="EMBL" id="PIR82253.1"/>
    </source>
</evidence>
<dbReference type="GO" id="GO:0006424">
    <property type="term" value="P:glutamyl-tRNA aminoacylation"/>
    <property type="evidence" value="ECO:0007669"/>
    <property type="project" value="UniProtKB-UniRule"/>
</dbReference>
<comment type="caution">
    <text evidence="10">The sequence shown here is derived from an EMBL/GenBank/DDBJ whole genome shotgun (WGS) entry which is preliminary data.</text>
</comment>
<evidence type="ECO:0000256" key="6">
    <source>
        <dbReference type="ARBA" id="ARBA00023146"/>
    </source>
</evidence>
<proteinExistence type="inferred from homology"/>
<dbReference type="InterPro" id="IPR033910">
    <property type="entry name" value="GluRS_core"/>
</dbReference>
<evidence type="ECO:0000259" key="9">
    <source>
        <dbReference type="Pfam" id="PF19269"/>
    </source>
</evidence>
<accession>A0A2H0U763</accession>
<evidence type="ECO:0000256" key="5">
    <source>
        <dbReference type="ARBA" id="ARBA00022917"/>
    </source>
</evidence>
<keyword evidence="6 7" id="KW-0030">Aminoacyl-tRNA synthetase</keyword>
<dbReference type="SUPFAM" id="SSF52374">
    <property type="entry name" value="Nucleotidylyl transferase"/>
    <property type="match status" value="1"/>
</dbReference>
<feature type="short sequence motif" description="'HIGH' region" evidence="7">
    <location>
        <begin position="9"/>
        <end position="19"/>
    </location>
</feature>
<dbReference type="GO" id="GO:0000049">
    <property type="term" value="F:tRNA binding"/>
    <property type="evidence" value="ECO:0007669"/>
    <property type="project" value="InterPro"/>
</dbReference>
<dbReference type="InterPro" id="IPR004527">
    <property type="entry name" value="Glu-tRNA-ligase_bac/mito"/>
</dbReference>
<sequence>MKVVTRFPPSPTGHFHIGSARTALFNYLFALKHGGTMKFRLEDTDRTRSKPEYEQDITDGLKWLGLSYEPSSPLRQSERGHAYRTVLHALIEKGAAYEAETAVDDPEKRVVRFRNRGGSVSFTDLIRGEVSFDVSELSDFVIAKSMDEPLYHLAVVADDSDAGVTHVIRGEDHISNTPRQILILEALGYERPAYAHIPLILAPDRSKLSKRHGAVSISEYRHAGFLPEAMVNYLALLGWNPGGDREIFSLSELGNVFDLSHVNKSGAIFDIEKLRWFNRHYLLQLDAGDFARSAIERLRAAAESRSLQWDEKRGKKLLPLLRERVHVWSDIDDLVSAAEFDFFFTPPVLDAQNIPHKGMGKDNTCGHLSKMRALLEALHEDEFASSEAIKHTVWEYADHHGRGEVLWPLRYALTGKERSPDPFSVASILGKSETLSRIDSAIALLQ</sequence>
<keyword evidence="7" id="KW-0963">Cytoplasm</keyword>
<dbReference type="InterPro" id="IPR014729">
    <property type="entry name" value="Rossmann-like_a/b/a_fold"/>
</dbReference>
<comment type="catalytic activity">
    <reaction evidence="7">
        <text>tRNA(Glu) + L-glutamate + ATP = L-glutamyl-tRNA(Glu) + AMP + diphosphate</text>
        <dbReference type="Rhea" id="RHEA:23540"/>
        <dbReference type="Rhea" id="RHEA-COMP:9663"/>
        <dbReference type="Rhea" id="RHEA-COMP:9680"/>
        <dbReference type="ChEBI" id="CHEBI:29985"/>
        <dbReference type="ChEBI" id="CHEBI:30616"/>
        <dbReference type="ChEBI" id="CHEBI:33019"/>
        <dbReference type="ChEBI" id="CHEBI:78442"/>
        <dbReference type="ChEBI" id="CHEBI:78520"/>
        <dbReference type="ChEBI" id="CHEBI:456215"/>
        <dbReference type="EC" id="6.1.1.17"/>
    </reaction>
</comment>
<dbReference type="GO" id="GO:0005524">
    <property type="term" value="F:ATP binding"/>
    <property type="evidence" value="ECO:0007669"/>
    <property type="project" value="UniProtKB-UniRule"/>
</dbReference>
<dbReference type="InterPro" id="IPR020751">
    <property type="entry name" value="aa-tRNA-synth_I_codon-bd_sub2"/>
</dbReference>
<dbReference type="PANTHER" id="PTHR43311">
    <property type="entry name" value="GLUTAMATE--TRNA LIGASE"/>
    <property type="match status" value="1"/>
</dbReference>
<keyword evidence="4 7" id="KW-0067">ATP-binding</keyword>
<evidence type="ECO:0000256" key="4">
    <source>
        <dbReference type="ARBA" id="ARBA00022840"/>
    </source>
</evidence>
<evidence type="ECO:0000259" key="8">
    <source>
        <dbReference type="Pfam" id="PF00749"/>
    </source>
</evidence>
<feature type="short sequence motif" description="'KMSKS' region" evidence="7">
    <location>
        <begin position="207"/>
        <end position="211"/>
    </location>
</feature>
<dbReference type="Pfam" id="PF19269">
    <property type="entry name" value="Anticodon_2"/>
    <property type="match status" value="1"/>
</dbReference>
<dbReference type="CDD" id="cd00808">
    <property type="entry name" value="GluRS_core"/>
    <property type="match status" value="1"/>
</dbReference>
<gene>
    <name evidence="7 10" type="primary">gltX</name>
    <name evidence="10" type="ORF">COU20_03810</name>
</gene>
<organism evidence="10 11">
    <name type="scientific">Candidatus Kaiserbacteria bacterium CG10_big_fil_rev_8_21_14_0_10_59_10</name>
    <dbReference type="NCBI Taxonomy" id="1974612"/>
    <lineage>
        <taxon>Bacteria</taxon>
        <taxon>Candidatus Kaiseribacteriota</taxon>
    </lineage>
</organism>
<dbReference type="Gene3D" id="1.10.10.350">
    <property type="match status" value="1"/>
</dbReference>
<dbReference type="GO" id="GO:0008270">
    <property type="term" value="F:zinc ion binding"/>
    <property type="evidence" value="ECO:0007669"/>
    <property type="project" value="InterPro"/>
</dbReference>
<evidence type="ECO:0000256" key="1">
    <source>
        <dbReference type="ARBA" id="ARBA00007894"/>
    </source>
</evidence>